<evidence type="ECO:0000256" key="5">
    <source>
        <dbReference type="SAM" id="MobiDB-lite"/>
    </source>
</evidence>
<name>A0AAN8JGC4_PATCE</name>
<reference evidence="6 7" key="1">
    <citation type="submission" date="2024-01" db="EMBL/GenBank/DDBJ databases">
        <title>The genome of the rayed Mediterranean limpet Patella caerulea (Linnaeus, 1758).</title>
        <authorList>
            <person name="Anh-Thu Weber A."/>
            <person name="Halstead-Nussloch G."/>
        </authorList>
    </citation>
    <scope>NUCLEOTIDE SEQUENCE [LARGE SCALE GENOMIC DNA]</scope>
    <source>
        <strain evidence="6">AATW-2023a</strain>
        <tissue evidence="6">Whole specimen</tissue>
    </source>
</reference>
<comment type="function">
    <text evidence="1">May be involved in 20S pre-rRNA processing.</text>
</comment>
<gene>
    <name evidence="6" type="ORF">SNE40_014783</name>
</gene>
<evidence type="ECO:0000313" key="7">
    <source>
        <dbReference type="Proteomes" id="UP001347796"/>
    </source>
</evidence>
<feature type="compositionally biased region" description="Acidic residues" evidence="5">
    <location>
        <begin position="127"/>
        <end position="142"/>
    </location>
</feature>
<dbReference type="GO" id="GO:0006364">
    <property type="term" value="P:rRNA processing"/>
    <property type="evidence" value="ECO:0007669"/>
    <property type="project" value="UniProtKB-KW"/>
</dbReference>
<feature type="compositionally biased region" description="Low complexity" evidence="5">
    <location>
        <begin position="147"/>
        <end position="178"/>
    </location>
</feature>
<evidence type="ECO:0000313" key="6">
    <source>
        <dbReference type="EMBL" id="KAK6176515.1"/>
    </source>
</evidence>
<evidence type="ECO:0000256" key="3">
    <source>
        <dbReference type="ARBA" id="ARBA00017551"/>
    </source>
</evidence>
<keyword evidence="7" id="KW-1185">Reference proteome</keyword>
<protein>
    <recommendedName>
        <fullName evidence="3">Pre-rRNA-processing protein TSR2 homolog</fullName>
    </recommendedName>
</protein>
<dbReference type="InterPro" id="IPR019398">
    <property type="entry name" value="Pre-rRNA_process_TSR2"/>
</dbReference>
<accession>A0AAN8JGC4</accession>
<dbReference type="EMBL" id="JAZGQO010000010">
    <property type="protein sequence ID" value="KAK6176515.1"/>
    <property type="molecule type" value="Genomic_DNA"/>
</dbReference>
<evidence type="ECO:0000256" key="1">
    <source>
        <dbReference type="ARBA" id="ARBA00002210"/>
    </source>
</evidence>
<comment type="caution">
    <text evidence="6">The sequence shown here is derived from an EMBL/GenBank/DDBJ whole genome shotgun (WGS) entry which is preliminary data.</text>
</comment>
<dbReference type="Proteomes" id="UP001347796">
    <property type="component" value="Unassembled WGS sequence"/>
</dbReference>
<proteinExistence type="inferred from homology"/>
<feature type="region of interest" description="Disordered" evidence="5">
    <location>
        <begin position="124"/>
        <end position="199"/>
    </location>
</feature>
<dbReference type="AlphaFoldDB" id="A0AAN8JGC4"/>
<comment type="similarity">
    <text evidence="2">Belongs to the TSR2 family.</text>
</comment>
<dbReference type="Pfam" id="PF10273">
    <property type="entry name" value="WGG"/>
    <property type="match status" value="1"/>
</dbReference>
<evidence type="ECO:0000256" key="2">
    <source>
        <dbReference type="ARBA" id="ARBA00006524"/>
    </source>
</evidence>
<keyword evidence="4" id="KW-0698">rRNA processing</keyword>
<sequence length="199" mass="22559">MAAPIADDASFTRALDGIFKSWTALQLAVSHGFGGAYSQEKAEWLVFATETWFSENSRIETYECEEFLEDVLNQEFDLIIEDGSLSEIAKKICRFYQLYKEKKYDEIKEYIRTLPVAQVNNCQKAESDEEVESDIDVIDDDPSTSGNTNQQPTQSTLQTSSTQQSSSNVSQSSRNESNMETEEEDDGWTVVGKNKKNRE</sequence>
<evidence type="ECO:0000256" key="4">
    <source>
        <dbReference type="ARBA" id="ARBA00022552"/>
    </source>
</evidence>
<dbReference type="PANTHER" id="PTHR21250">
    <property type="entry name" value="PRE-RRNA-PROCESSING PROTEIN TSR2 HOMOLOG"/>
    <property type="match status" value="1"/>
</dbReference>
<organism evidence="6 7">
    <name type="scientific">Patella caerulea</name>
    <name type="common">Rayed Mediterranean limpet</name>
    <dbReference type="NCBI Taxonomy" id="87958"/>
    <lineage>
        <taxon>Eukaryota</taxon>
        <taxon>Metazoa</taxon>
        <taxon>Spiralia</taxon>
        <taxon>Lophotrochozoa</taxon>
        <taxon>Mollusca</taxon>
        <taxon>Gastropoda</taxon>
        <taxon>Patellogastropoda</taxon>
        <taxon>Patelloidea</taxon>
        <taxon>Patellidae</taxon>
        <taxon>Patella</taxon>
    </lineage>
</organism>